<dbReference type="SUPFAM" id="SSF88659">
    <property type="entry name" value="Sigma3 and sigma4 domains of RNA polymerase sigma factors"/>
    <property type="match status" value="1"/>
</dbReference>
<dbReference type="InterPro" id="IPR014284">
    <property type="entry name" value="RNA_pol_sigma-70_dom"/>
</dbReference>
<accession>A0A517T9T5</accession>
<keyword evidence="2" id="KW-0805">Transcription regulation</keyword>
<feature type="domain" description="RNA polymerase sigma factor 70 region 4 type 2" evidence="6">
    <location>
        <begin position="99"/>
        <end position="145"/>
    </location>
</feature>
<proteinExistence type="inferred from homology"/>
<keyword evidence="4" id="KW-0804">Transcription</keyword>
<gene>
    <name evidence="7" type="primary">sigH_4</name>
    <name evidence="7" type="ORF">V22_23840</name>
</gene>
<dbReference type="InterPro" id="IPR014331">
    <property type="entry name" value="RNA_pol_sigma70_ECF_RHOBA"/>
</dbReference>
<evidence type="ECO:0000256" key="2">
    <source>
        <dbReference type="ARBA" id="ARBA00023015"/>
    </source>
</evidence>
<dbReference type="Pfam" id="PF08281">
    <property type="entry name" value="Sigma70_r4_2"/>
    <property type="match status" value="1"/>
</dbReference>
<keyword evidence="8" id="KW-1185">Reference proteome</keyword>
<dbReference type="Gene3D" id="1.10.10.10">
    <property type="entry name" value="Winged helix-like DNA-binding domain superfamily/Winged helix DNA-binding domain"/>
    <property type="match status" value="1"/>
</dbReference>
<dbReference type="Gene3D" id="1.10.1740.10">
    <property type="match status" value="1"/>
</dbReference>
<evidence type="ECO:0000259" key="6">
    <source>
        <dbReference type="Pfam" id="PF08281"/>
    </source>
</evidence>
<dbReference type="InterPro" id="IPR013249">
    <property type="entry name" value="RNA_pol_sigma70_r4_t2"/>
</dbReference>
<dbReference type="InterPro" id="IPR036388">
    <property type="entry name" value="WH-like_DNA-bd_sf"/>
</dbReference>
<evidence type="ECO:0000256" key="3">
    <source>
        <dbReference type="ARBA" id="ARBA00023082"/>
    </source>
</evidence>
<sequence length="164" mass="19313">MTCWAESAHRVRGYILTLVGNLADVDDLLQQVSLIAWKKFDEFEPGTNFCHWACRIAHFEVKQFFRLKNRHAEPSEYLMDALLDETMQLAPELAARDDALSGCLEKLRAEQRDLVYLRYHEDRSVELIAEQMGRGVSAIYKALHRIHDQLHECVERTLRQREWR</sequence>
<dbReference type="Pfam" id="PF04542">
    <property type="entry name" value="Sigma70_r2"/>
    <property type="match status" value="1"/>
</dbReference>
<name>A0A517T9T5_9PLAN</name>
<dbReference type="InterPro" id="IPR013325">
    <property type="entry name" value="RNA_pol_sigma_r2"/>
</dbReference>
<dbReference type="AlphaFoldDB" id="A0A517T9T5"/>
<reference evidence="7 8" key="1">
    <citation type="submission" date="2019-02" db="EMBL/GenBank/DDBJ databases">
        <title>Deep-cultivation of Planctomycetes and their phenomic and genomic characterization uncovers novel biology.</title>
        <authorList>
            <person name="Wiegand S."/>
            <person name="Jogler M."/>
            <person name="Boedeker C."/>
            <person name="Pinto D."/>
            <person name="Vollmers J."/>
            <person name="Rivas-Marin E."/>
            <person name="Kohn T."/>
            <person name="Peeters S.H."/>
            <person name="Heuer A."/>
            <person name="Rast P."/>
            <person name="Oberbeckmann S."/>
            <person name="Bunk B."/>
            <person name="Jeske O."/>
            <person name="Meyerdierks A."/>
            <person name="Storesund J.E."/>
            <person name="Kallscheuer N."/>
            <person name="Luecker S."/>
            <person name="Lage O.M."/>
            <person name="Pohl T."/>
            <person name="Merkel B.J."/>
            <person name="Hornburger P."/>
            <person name="Mueller R.-W."/>
            <person name="Bruemmer F."/>
            <person name="Labrenz M."/>
            <person name="Spormann A.M."/>
            <person name="Op den Camp H."/>
            <person name="Overmann J."/>
            <person name="Amann R."/>
            <person name="Jetten M.S.M."/>
            <person name="Mascher T."/>
            <person name="Medema M.H."/>
            <person name="Devos D.P."/>
            <person name="Kaster A.-K."/>
            <person name="Ovreas L."/>
            <person name="Rohde M."/>
            <person name="Galperin M.Y."/>
            <person name="Jogler C."/>
        </authorList>
    </citation>
    <scope>NUCLEOTIDE SEQUENCE [LARGE SCALE GENOMIC DNA]</scope>
    <source>
        <strain evidence="7 8">V22</strain>
    </source>
</reference>
<dbReference type="Proteomes" id="UP000319976">
    <property type="component" value="Chromosome"/>
</dbReference>
<evidence type="ECO:0000313" key="8">
    <source>
        <dbReference type="Proteomes" id="UP000319976"/>
    </source>
</evidence>
<evidence type="ECO:0000259" key="5">
    <source>
        <dbReference type="Pfam" id="PF04542"/>
    </source>
</evidence>
<evidence type="ECO:0000313" key="7">
    <source>
        <dbReference type="EMBL" id="QDT65137.1"/>
    </source>
</evidence>
<dbReference type="InterPro" id="IPR007627">
    <property type="entry name" value="RNA_pol_sigma70_r2"/>
</dbReference>
<protein>
    <submittedName>
        <fullName evidence="7">ECF RNA polymerase sigma factor SigH</fullName>
    </submittedName>
</protein>
<dbReference type="GO" id="GO:0016987">
    <property type="term" value="F:sigma factor activity"/>
    <property type="evidence" value="ECO:0007669"/>
    <property type="project" value="UniProtKB-KW"/>
</dbReference>
<evidence type="ECO:0000256" key="4">
    <source>
        <dbReference type="ARBA" id="ARBA00023163"/>
    </source>
</evidence>
<dbReference type="RefSeq" id="WP_197439557.1">
    <property type="nucleotide sequence ID" value="NZ_CP036316.1"/>
</dbReference>
<organism evidence="7 8">
    <name type="scientific">Calycomorphotria hydatis</name>
    <dbReference type="NCBI Taxonomy" id="2528027"/>
    <lineage>
        <taxon>Bacteria</taxon>
        <taxon>Pseudomonadati</taxon>
        <taxon>Planctomycetota</taxon>
        <taxon>Planctomycetia</taxon>
        <taxon>Planctomycetales</taxon>
        <taxon>Planctomycetaceae</taxon>
        <taxon>Calycomorphotria</taxon>
    </lineage>
</organism>
<dbReference type="EMBL" id="CP036316">
    <property type="protein sequence ID" value="QDT65137.1"/>
    <property type="molecule type" value="Genomic_DNA"/>
</dbReference>
<dbReference type="SUPFAM" id="SSF88946">
    <property type="entry name" value="Sigma2 domain of RNA polymerase sigma factors"/>
    <property type="match status" value="1"/>
</dbReference>
<evidence type="ECO:0000256" key="1">
    <source>
        <dbReference type="ARBA" id="ARBA00010641"/>
    </source>
</evidence>
<dbReference type="NCBIfam" id="TIGR02937">
    <property type="entry name" value="sigma70-ECF"/>
    <property type="match status" value="1"/>
</dbReference>
<dbReference type="GO" id="GO:0003677">
    <property type="term" value="F:DNA binding"/>
    <property type="evidence" value="ECO:0007669"/>
    <property type="project" value="InterPro"/>
</dbReference>
<comment type="similarity">
    <text evidence="1">Belongs to the sigma-70 factor family. ECF subfamily.</text>
</comment>
<dbReference type="NCBIfam" id="TIGR02989">
    <property type="entry name" value="Sig-70_gvs1"/>
    <property type="match status" value="1"/>
</dbReference>
<dbReference type="InterPro" id="IPR039425">
    <property type="entry name" value="RNA_pol_sigma-70-like"/>
</dbReference>
<dbReference type="PANTHER" id="PTHR43133">
    <property type="entry name" value="RNA POLYMERASE ECF-TYPE SIGMA FACTO"/>
    <property type="match status" value="1"/>
</dbReference>
<feature type="domain" description="RNA polymerase sigma-70 region 2" evidence="5">
    <location>
        <begin position="9"/>
        <end position="70"/>
    </location>
</feature>
<dbReference type="InterPro" id="IPR013324">
    <property type="entry name" value="RNA_pol_sigma_r3/r4-like"/>
</dbReference>
<dbReference type="PANTHER" id="PTHR43133:SF51">
    <property type="entry name" value="RNA POLYMERASE SIGMA FACTOR"/>
    <property type="match status" value="1"/>
</dbReference>
<dbReference type="GO" id="GO:0006352">
    <property type="term" value="P:DNA-templated transcription initiation"/>
    <property type="evidence" value="ECO:0007669"/>
    <property type="project" value="InterPro"/>
</dbReference>
<dbReference type="KEGG" id="chya:V22_23840"/>
<keyword evidence="3" id="KW-0731">Sigma factor</keyword>